<organism evidence="6 7">
    <name type="scientific">Streptomyces niveiscabiei</name>
    <dbReference type="NCBI Taxonomy" id="164115"/>
    <lineage>
        <taxon>Bacteria</taxon>
        <taxon>Bacillati</taxon>
        <taxon>Actinomycetota</taxon>
        <taxon>Actinomycetes</taxon>
        <taxon>Kitasatosporales</taxon>
        <taxon>Streptomycetaceae</taxon>
        <taxon>Streptomyces</taxon>
    </lineage>
</organism>
<dbReference type="PANTHER" id="PTHR35369">
    <property type="entry name" value="BLR3025 PROTEIN-RELATED"/>
    <property type="match status" value="1"/>
</dbReference>
<dbReference type="InterPro" id="IPR017961">
    <property type="entry name" value="DNA_pol_Y-fam_little_finger"/>
</dbReference>
<gene>
    <name evidence="6" type="ORF">ACKI18_10740</name>
</gene>
<comment type="caution">
    <text evidence="6">The sequence shown here is derived from an EMBL/GenBank/DDBJ whole genome shotgun (WGS) entry which is preliminary data.</text>
</comment>
<dbReference type="InterPro" id="IPR053848">
    <property type="entry name" value="IMS_HHH_1"/>
</dbReference>
<dbReference type="SUPFAM" id="SSF56672">
    <property type="entry name" value="DNA/RNA polymerases"/>
    <property type="match status" value="1"/>
</dbReference>
<feature type="compositionally biased region" description="Basic and acidic residues" evidence="4">
    <location>
        <begin position="333"/>
        <end position="342"/>
    </location>
</feature>
<name>A0ABW9HMV2_9ACTN</name>
<evidence type="ECO:0000256" key="1">
    <source>
        <dbReference type="ARBA" id="ARBA00010945"/>
    </source>
</evidence>
<dbReference type="Proteomes" id="UP001631957">
    <property type="component" value="Unassembled WGS sequence"/>
</dbReference>
<dbReference type="SUPFAM" id="SSF100879">
    <property type="entry name" value="Lesion bypass DNA polymerase (Y-family), little finger domain"/>
    <property type="match status" value="1"/>
</dbReference>
<comment type="function">
    <text evidence="3">Poorly processive, error-prone DNA polymerase involved in untargeted mutagenesis. Copies undamaged DNA at stalled replication forks, which arise in vivo from mismatched or misaligned primer ends. These misaligned primers can be extended by PolIV. Exhibits no 3'-5' exonuclease (proofreading) activity. May be involved in translesional synthesis, in conjunction with the beta clamp from PolIII.</text>
</comment>
<dbReference type="InterPro" id="IPR043502">
    <property type="entry name" value="DNA/RNA_pol_sf"/>
</dbReference>
<dbReference type="InterPro" id="IPR043128">
    <property type="entry name" value="Rev_trsase/Diguanyl_cyclase"/>
</dbReference>
<proteinExistence type="inferred from homology"/>
<reference evidence="6 7" key="1">
    <citation type="submission" date="2024-12" db="EMBL/GenBank/DDBJ databases">
        <title>Forecasting of Potato common scab and diversities of Pathogenic streptomyces spp. in china.</title>
        <authorList>
            <person name="Handique U."/>
            <person name="Wu J."/>
        </authorList>
    </citation>
    <scope>NUCLEOTIDE SEQUENCE [LARGE SCALE GENOMIC DNA]</scope>
    <source>
        <strain evidence="6 7">ZRIMU1530</strain>
    </source>
</reference>
<dbReference type="InterPro" id="IPR001126">
    <property type="entry name" value="UmuC"/>
</dbReference>
<dbReference type="Gene3D" id="3.30.1490.100">
    <property type="entry name" value="DNA polymerase, Y-family, little finger domain"/>
    <property type="match status" value="1"/>
</dbReference>
<dbReference type="EMBL" id="JBJVNI010000005">
    <property type="protein sequence ID" value="MFM9609191.1"/>
    <property type="molecule type" value="Genomic_DNA"/>
</dbReference>
<sequence>MILCLCFTPRPAQEYGRLLDVLGEFTPVVQALPPDVVLADVTGSVRYFGRDAVALAGVIRMRALALLDVDATIGVAVNPLLARLAARRPAAGAIRVVPDDVAAFLAGLPAAAFPGVGPATARTLASYGLSTAAEIAATPLPTLQRILGAAAGRRLHEHAHGIDPTRVAPDAPPATAAVEHGFPRDELDPVRQRDALTHLADRLGARLRLTGQTCRALTLTVRYAGGAATTRTRALPEPTAHTPRLRTTAHDLHTALGLQRARVRHLTLTAEALRPAASATRQLAFDPADDKAHRIEEAADRARRRFGPDAVRPASALGATGVRTLRPALPTHPDTRSRKTLP</sequence>
<accession>A0ABW9HMV2</accession>
<evidence type="ECO:0000256" key="2">
    <source>
        <dbReference type="ARBA" id="ARBA00022763"/>
    </source>
</evidence>
<dbReference type="PANTHER" id="PTHR35369:SF2">
    <property type="entry name" value="BLR3025 PROTEIN"/>
    <property type="match status" value="1"/>
</dbReference>
<evidence type="ECO:0000256" key="4">
    <source>
        <dbReference type="SAM" id="MobiDB-lite"/>
    </source>
</evidence>
<dbReference type="RefSeq" id="WP_109360972.1">
    <property type="nucleotide sequence ID" value="NZ_JBJVNI010000005.1"/>
</dbReference>
<dbReference type="Gene3D" id="1.10.150.20">
    <property type="entry name" value="5' to 3' exonuclease, C-terminal subdomain"/>
    <property type="match status" value="1"/>
</dbReference>
<dbReference type="InterPro" id="IPR036775">
    <property type="entry name" value="DNA_pol_Y-fam_lit_finger_sf"/>
</dbReference>
<keyword evidence="2" id="KW-0227">DNA damage</keyword>
<comment type="similarity">
    <text evidence="1">Belongs to the DNA polymerase type-Y family.</text>
</comment>
<feature type="domain" description="UmuC" evidence="5">
    <location>
        <begin position="17"/>
        <end position="117"/>
    </location>
</feature>
<protein>
    <submittedName>
        <fullName evidence="6">DNA polymerase thumb domain-containing protein</fullName>
    </submittedName>
</protein>
<evidence type="ECO:0000313" key="7">
    <source>
        <dbReference type="Proteomes" id="UP001631957"/>
    </source>
</evidence>
<dbReference type="InterPro" id="IPR050356">
    <property type="entry name" value="SulA_CellDiv_inhibitor"/>
</dbReference>
<dbReference type="Gene3D" id="3.30.70.270">
    <property type="match status" value="1"/>
</dbReference>
<dbReference type="PROSITE" id="PS50173">
    <property type="entry name" value="UMUC"/>
    <property type="match status" value="1"/>
</dbReference>
<evidence type="ECO:0000259" key="5">
    <source>
        <dbReference type="PROSITE" id="PS50173"/>
    </source>
</evidence>
<dbReference type="Pfam" id="PF21999">
    <property type="entry name" value="IMS_HHH_1"/>
    <property type="match status" value="1"/>
</dbReference>
<keyword evidence="7" id="KW-1185">Reference proteome</keyword>
<dbReference type="Pfam" id="PF00817">
    <property type="entry name" value="IMS"/>
    <property type="match status" value="1"/>
</dbReference>
<evidence type="ECO:0000313" key="6">
    <source>
        <dbReference type="EMBL" id="MFM9609191.1"/>
    </source>
</evidence>
<feature type="region of interest" description="Disordered" evidence="4">
    <location>
        <begin position="315"/>
        <end position="342"/>
    </location>
</feature>
<evidence type="ECO:0000256" key="3">
    <source>
        <dbReference type="ARBA" id="ARBA00025589"/>
    </source>
</evidence>
<dbReference type="Pfam" id="PF11799">
    <property type="entry name" value="IMS_C"/>
    <property type="match status" value="1"/>
</dbReference>